<name>A0A2K9Z4V1_RHILE</name>
<sequence>MLAITMTSLRQADAAQCEQETFEGAGYIVCTVDADKADLRLFWKNADTAKPEGSAGQVPNFFKKPNGIFSIGDAGASILPTDEFLKRRQSVRFATQSGPMLVIGNKLNPIFLYSIVTGGAHLNE</sequence>
<dbReference type="EMBL" id="CP025012">
    <property type="protein sequence ID" value="AUW43275.1"/>
    <property type="molecule type" value="Genomic_DNA"/>
</dbReference>
<evidence type="ECO:0000313" key="2">
    <source>
        <dbReference type="Proteomes" id="UP000238523"/>
    </source>
</evidence>
<evidence type="ECO:0000313" key="1">
    <source>
        <dbReference type="EMBL" id="AUW43275.1"/>
    </source>
</evidence>
<proteinExistence type="predicted"/>
<accession>A0A2K9Z4V1</accession>
<protein>
    <submittedName>
        <fullName evidence="1">Uncharacterized protein</fullName>
    </submittedName>
</protein>
<gene>
    <name evidence="1" type="ORF">CUJ84_Chr002929</name>
</gene>
<dbReference type="Proteomes" id="UP000238523">
    <property type="component" value="Chromosome"/>
</dbReference>
<organism evidence="1 2">
    <name type="scientific">Rhizobium leguminosarum</name>
    <dbReference type="NCBI Taxonomy" id="384"/>
    <lineage>
        <taxon>Bacteria</taxon>
        <taxon>Pseudomonadati</taxon>
        <taxon>Pseudomonadota</taxon>
        <taxon>Alphaproteobacteria</taxon>
        <taxon>Hyphomicrobiales</taxon>
        <taxon>Rhizobiaceae</taxon>
        <taxon>Rhizobium/Agrobacterium group</taxon>
        <taxon>Rhizobium</taxon>
    </lineage>
</organism>
<dbReference type="AlphaFoldDB" id="A0A2K9Z4V1"/>
<reference evidence="1 2" key="1">
    <citation type="submission" date="2017-11" db="EMBL/GenBank/DDBJ databases">
        <title>Complete genome of Rhizobium leguminosarum Norway, an ineffective micro-symbiont.</title>
        <authorList>
            <person name="Hoffrichter A."/>
            <person name="Liang J."/>
            <person name="Brachmann A."/>
            <person name="Marin M."/>
        </authorList>
    </citation>
    <scope>NUCLEOTIDE SEQUENCE [LARGE SCALE GENOMIC DNA]</scope>
    <source>
        <strain evidence="1 2">Norway</strain>
    </source>
</reference>